<sequence length="123" mass="13571">MARRDWIYLGLMGFITLGLVADALLWATGPPVTTWNAVIQSFGIMLFVYFWEIADANQSGVRRSSVARLLTFFLPPIGHAIYLYQGRPWQQATKLFLLFWAGVVGLALVGTFALAAGGVPSDY</sequence>
<evidence type="ECO:0000313" key="3">
    <source>
        <dbReference type="Proteomes" id="UP000466187"/>
    </source>
</evidence>
<feature type="transmembrane region" description="Helical" evidence="1">
    <location>
        <begin position="33"/>
        <end position="54"/>
    </location>
</feature>
<keyword evidence="1" id="KW-1133">Transmembrane helix</keyword>
<keyword evidence="1" id="KW-0472">Membrane</keyword>
<proteinExistence type="predicted"/>
<dbReference type="AlphaFoldDB" id="A0A7I7WLL5"/>
<evidence type="ECO:0000256" key="1">
    <source>
        <dbReference type="SAM" id="Phobius"/>
    </source>
</evidence>
<feature type="transmembrane region" description="Helical" evidence="1">
    <location>
        <begin position="66"/>
        <end position="85"/>
    </location>
</feature>
<dbReference type="EMBL" id="AP022608">
    <property type="protein sequence ID" value="BBZ16728.1"/>
    <property type="molecule type" value="Genomic_DNA"/>
</dbReference>
<name>A0A7I7WLL5_MYCGU</name>
<accession>A0A7I7WLL5</accession>
<gene>
    <name evidence="2" type="ORF">MGAD_10630</name>
</gene>
<dbReference type="RefSeq" id="WP_163685533.1">
    <property type="nucleotide sequence ID" value="NZ_AP022608.1"/>
</dbReference>
<dbReference type="Proteomes" id="UP000466187">
    <property type="component" value="Chromosome"/>
</dbReference>
<reference evidence="2 3" key="1">
    <citation type="journal article" date="2019" name="Emerg. Microbes Infect.">
        <title>Comprehensive subspecies identification of 175 nontuberculous mycobacteria species based on 7547 genomic profiles.</title>
        <authorList>
            <person name="Matsumoto Y."/>
            <person name="Kinjo T."/>
            <person name="Motooka D."/>
            <person name="Nabeya D."/>
            <person name="Jung N."/>
            <person name="Uechi K."/>
            <person name="Horii T."/>
            <person name="Iida T."/>
            <person name="Fujita J."/>
            <person name="Nakamura S."/>
        </authorList>
    </citation>
    <scope>NUCLEOTIDE SEQUENCE [LARGE SCALE GENOMIC DNA]</scope>
    <source>
        <strain evidence="2 3">JCM 12688</strain>
    </source>
</reference>
<protein>
    <submittedName>
        <fullName evidence="2">Uncharacterized protein</fullName>
    </submittedName>
</protein>
<organism evidence="2 3">
    <name type="scientific">Mycolicibacterium gadium</name>
    <name type="common">Mycobacterium gadium</name>
    <dbReference type="NCBI Taxonomy" id="1794"/>
    <lineage>
        <taxon>Bacteria</taxon>
        <taxon>Bacillati</taxon>
        <taxon>Actinomycetota</taxon>
        <taxon>Actinomycetes</taxon>
        <taxon>Mycobacteriales</taxon>
        <taxon>Mycobacteriaceae</taxon>
        <taxon>Mycolicibacterium</taxon>
    </lineage>
</organism>
<feature type="transmembrane region" description="Helical" evidence="1">
    <location>
        <begin position="97"/>
        <end position="119"/>
    </location>
</feature>
<keyword evidence="1" id="KW-0812">Transmembrane</keyword>
<dbReference type="KEGG" id="mgad:MGAD_10630"/>
<evidence type="ECO:0000313" key="2">
    <source>
        <dbReference type="EMBL" id="BBZ16728.1"/>
    </source>
</evidence>
<feature type="transmembrane region" description="Helical" evidence="1">
    <location>
        <begin position="7"/>
        <end position="27"/>
    </location>
</feature>